<sequence length="146" mass="17009">MYDFWTDVNCPLGTIFLNSIDALEHVNNAQLIVEMINEVIKDVGEENIMQKVAGKILEEQHPKLFWTLCAAHFVNLMIRDIGEKNTEDKNTLADARAIVVYIYNHGRILNLMRKLTKNKELHRSCVTRFATQFYTNQSIHENQHHI</sequence>
<dbReference type="SUPFAM" id="SSF53098">
    <property type="entry name" value="Ribonuclease H-like"/>
    <property type="match status" value="1"/>
</dbReference>
<proteinExistence type="predicted"/>
<dbReference type="PANTHER" id="PTHR32166">
    <property type="entry name" value="OSJNBA0013A04.12 PROTEIN"/>
    <property type="match status" value="1"/>
</dbReference>
<organism evidence="2 3">
    <name type="scientific">Lactuca sativa</name>
    <name type="common">Garden lettuce</name>
    <dbReference type="NCBI Taxonomy" id="4236"/>
    <lineage>
        <taxon>Eukaryota</taxon>
        <taxon>Viridiplantae</taxon>
        <taxon>Streptophyta</taxon>
        <taxon>Embryophyta</taxon>
        <taxon>Tracheophyta</taxon>
        <taxon>Spermatophyta</taxon>
        <taxon>Magnoliopsida</taxon>
        <taxon>eudicotyledons</taxon>
        <taxon>Gunneridae</taxon>
        <taxon>Pentapetalae</taxon>
        <taxon>asterids</taxon>
        <taxon>campanulids</taxon>
        <taxon>Asterales</taxon>
        <taxon>Asteraceae</taxon>
        <taxon>Cichorioideae</taxon>
        <taxon>Cichorieae</taxon>
        <taxon>Lactucinae</taxon>
        <taxon>Lactuca</taxon>
    </lineage>
</organism>
<evidence type="ECO:0000313" key="2">
    <source>
        <dbReference type="EMBL" id="KAJ0224956.1"/>
    </source>
</evidence>
<feature type="domain" description="DUF659" evidence="1">
    <location>
        <begin position="8"/>
        <end position="97"/>
    </location>
</feature>
<comment type="caution">
    <text evidence="2">The sequence shown here is derived from an EMBL/GenBank/DDBJ whole genome shotgun (WGS) entry which is preliminary data.</text>
</comment>
<gene>
    <name evidence="2" type="ORF">LSAT_V11C100010380</name>
</gene>
<dbReference type="EMBL" id="NBSK02000001">
    <property type="protein sequence ID" value="KAJ0224956.1"/>
    <property type="molecule type" value="Genomic_DNA"/>
</dbReference>
<accession>A0A9R1WGJ7</accession>
<dbReference type="PANTHER" id="PTHR32166:SF123">
    <property type="entry name" value="BED-TYPE DOMAIN-CONTAINING PROTEIN"/>
    <property type="match status" value="1"/>
</dbReference>
<name>A0A9R1WGJ7_LACSA</name>
<protein>
    <recommendedName>
        <fullName evidence="1">DUF659 domain-containing protein</fullName>
    </recommendedName>
</protein>
<dbReference type="InterPro" id="IPR007021">
    <property type="entry name" value="DUF659"/>
</dbReference>
<evidence type="ECO:0000259" key="1">
    <source>
        <dbReference type="Pfam" id="PF04937"/>
    </source>
</evidence>
<evidence type="ECO:0000313" key="3">
    <source>
        <dbReference type="Proteomes" id="UP000235145"/>
    </source>
</evidence>
<dbReference type="AlphaFoldDB" id="A0A9R1WGJ7"/>
<dbReference type="InterPro" id="IPR012337">
    <property type="entry name" value="RNaseH-like_sf"/>
</dbReference>
<dbReference type="Proteomes" id="UP000235145">
    <property type="component" value="Unassembled WGS sequence"/>
</dbReference>
<keyword evidence="3" id="KW-1185">Reference proteome</keyword>
<dbReference type="Pfam" id="PF04937">
    <property type="entry name" value="DUF659"/>
    <property type="match status" value="1"/>
</dbReference>
<reference evidence="2 3" key="1">
    <citation type="journal article" date="2017" name="Nat. Commun.">
        <title>Genome assembly with in vitro proximity ligation data and whole-genome triplication in lettuce.</title>
        <authorList>
            <person name="Reyes-Chin-Wo S."/>
            <person name="Wang Z."/>
            <person name="Yang X."/>
            <person name="Kozik A."/>
            <person name="Arikit S."/>
            <person name="Song C."/>
            <person name="Xia L."/>
            <person name="Froenicke L."/>
            <person name="Lavelle D.O."/>
            <person name="Truco M.J."/>
            <person name="Xia R."/>
            <person name="Zhu S."/>
            <person name="Xu C."/>
            <person name="Xu H."/>
            <person name="Xu X."/>
            <person name="Cox K."/>
            <person name="Korf I."/>
            <person name="Meyers B.C."/>
            <person name="Michelmore R.W."/>
        </authorList>
    </citation>
    <scope>NUCLEOTIDE SEQUENCE [LARGE SCALE GENOMIC DNA]</scope>
    <source>
        <strain evidence="3">cv. Salinas</strain>
        <tissue evidence="2">Seedlings</tissue>
    </source>
</reference>